<dbReference type="RefSeq" id="WP_289870572.1">
    <property type="nucleotide sequence ID" value="NZ_JAREWH010000240.1"/>
</dbReference>
<feature type="non-terminal residue" evidence="3">
    <location>
        <position position="1"/>
    </location>
</feature>
<reference evidence="3" key="2">
    <citation type="submission" date="2023-03" db="EMBL/GenBank/DDBJ databases">
        <authorList>
            <person name="Zajac M."/>
            <person name="Kwit R."/>
            <person name="Wasyl D."/>
        </authorList>
    </citation>
    <scope>NUCLEOTIDE SEQUENCE</scope>
    <source>
        <strain evidence="3">691B_2</strain>
    </source>
</reference>
<sequence length="155" mass="17798">ISIADRQGSGQQLNKESFTFDIVNDKEPKYISLAEFEQQGYGKIDFVTDNDFNLRFYRDKARFTSFIVRYTSTITKAGQHQATFENSYDINYRLNNQEATNEKNTSQVKNVFVDGEASGNQNVEMPTEESLDIPLETIEEWEPKIPTSEQATETT</sequence>
<dbReference type="Proteomes" id="UP001173174">
    <property type="component" value="Unassembled WGS sequence"/>
</dbReference>
<dbReference type="EMBL" id="JAREWH010000240">
    <property type="protein sequence ID" value="MDN3194147.1"/>
    <property type="molecule type" value="Genomic_DNA"/>
</dbReference>
<comment type="caution">
    <text evidence="3">The sequence shown here is derived from an EMBL/GenBank/DDBJ whole genome shotgun (WGS) entry which is preliminary data.</text>
</comment>
<gene>
    <name evidence="3" type="ORF">P0E79_16925</name>
</gene>
<organism evidence="3 4">
    <name type="scientific">Enterococcus faecalis</name>
    <name type="common">Streptococcus faecalis</name>
    <dbReference type="NCBI Taxonomy" id="1351"/>
    <lineage>
        <taxon>Bacteria</taxon>
        <taxon>Bacillati</taxon>
        <taxon>Bacillota</taxon>
        <taxon>Bacilli</taxon>
        <taxon>Lactobacillales</taxon>
        <taxon>Enterococcaceae</taxon>
        <taxon>Enterococcus</taxon>
    </lineage>
</organism>
<protein>
    <submittedName>
        <fullName evidence="3">Collagen binding domain-containing protein</fullName>
    </submittedName>
</protein>
<name>A0AAW7KPW3_ENTFL</name>
<dbReference type="Gene3D" id="2.60.40.740">
    <property type="match status" value="1"/>
</dbReference>
<dbReference type="AlphaFoldDB" id="A0AAW7KPW3"/>
<feature type="region of interest" description="Disordered" evidence="1">
    <location>
        <begin position="134"/>
        <end position="155"/>
    </location>
</feature>
<dbReference type="Pfam" id="PF05737">
    <property type="entry name" value="Collagen_bind"/>
    <property type="match status" value="1"/>
</dbReference>
<dbReference type="GO" id="GO:0005518">
    <property type="term" value="F:collagen binding"/>
    <property type="evidence" value="ECO:0007669"/>
    <property type="project" value="InterPro"/>
</dbReference>
<proteinExistence type="predicted"/>
<feature type="domain" description="Collagen binding" evidence="2">
    <location>
        <begin position="1"/>
        <end position="104"/>
    </location>
</feature>
<accession>A0AAW7KPW3</accession>
<dbReference type="SUPFAM" id="SSF49401">
    <property type="entry name" value="Bacterial adhesins"/>
    <property type="match status" value="1"/>
</dbReference>
<keyword evidence="3" id="KW-0176">Collagen</keyword>
<evidence type="ECO:0000259" key="2">
    <source>
        <dbReference type="Pfam" id="PF05737"/>
    </source>
</evidence>
<reference evidence="3" key="1">
    <citation type="journal article" date="2023" name="Pathogens">
        <title>Prevalence of Enterococcus spp. and the Whole-Genome Characteristics of Enterococcus faecium and Enterococcus faecalis Strains Isolated from Free-Living Birds in Poland.</title>
        <authorList>
            <person name="Kwit R."/>
            <person name="Zajac M."/>
            <person name="Smialowska-Weglinska A."/>
            <person name="Skarzynska M."/>
            <person name="Bomba A."/>
            <person name="Lalak A."/>
            <person name="Skrzypiec E."/>
            <person name="Wojdat D."/>
            <person name="Koza W."/>
            <person name="Mikos-Wojewoda E."/>
            <person name="Pasim P."/>
            <person name="Skora M."/>
            <person name="Polak M."/>
            <person name="Wiacek J."/>
            <person name="Wasyl D."/>
        </authorList>
    </citation>
    <scope>NUCLEOTIDE SEQUENCE</scope>
    <source>
        <strain evidence="3">691B_2</strain>
    </source>
</reference>
<evidence type="ECO:0000313" key="3">
    <source>
        <dbReference type="EMBL" id="MDN3194147.1"/>
    </source>
</evidence>
<dbReference type="InterPro" id="IPR008966">
    <property type="entry name" value="Adhesion_dom_sf"/>
</dbReference>
<evidence type="ECO:0000256" key="1">
    <source>
        <dbReference type="SAM" id="MobiDB-lite"/>
    </source>
</evidence>
<dbReference type="InterPro" id="IPR008456">
    <property type="entry name" value="Collagen-bd_dom"/>
</dbReference>
<evidence type="ECO:0000313" key="4">
    <source>
        <dbReference type="Proteomes" id="UP001173174"/>
    </source>
</evidence>
<feature type="non-terminal residue" evidence="3">
    <location>
        <position position="155"/>
    </location>
</feature>